<evidence type="ECO:0000313" key="2">
    <source>
        <dbReference type="EMBL" id="SVD75917.1"/>
    </source>
</evidence>
<reference evidence="2" key="1">
    <citation type="submission" date="2018-05" db="EMBL/GenBank/DDBJ databases">
        <authorList>
            <person name="Lanie J.A."/>
            <person name="Ng W.-L."/>
            <person name="Kazmierczak K.M."/>
            <person name="Andrzejewski T.M."/>
            <person name="Davidsen T.M."/>
            <person name="Wayne K.J."/>
            <person name="Tettelin H."/>
            <person name="Glass J.I."/>
            <person name="Rusch D."/>
            <person name="Podicherti R."/>
            <person name="Tsui H.-C.T."/>
            <person name="Winkler M.E."/>
        </authorList>
    </citation>
    <scope>NUCLEOTIDE SEQUENCE</scope>
</reference>
<proteinExistence type="predicted"/>
<protein>
    <recommendedName>
        <fullName evidence="1">DUF4159 domain-containing protein</fullName>
    </recommendedName>
</protein>
<organism evidence="2">
    <name type="scientific">marine metagenome</name>
    <dbReference type="NCBI Taxonomy" id="408172"/>
    <lineage>
        <taxon>unclassified sequences</taxon>
        <taxon>metagenomes</taxon>
        <taxon>ecological metagenomes</taxon>
    </lineage>
</organism>
<dbReference type="EMBL" id="UINC01171379">
    <property type="protein sequence ID" value="SVD75917.1"/>
    <property type="molecule type" value="Genomic_DNA"/>
</dbReference>
<name>A0A382XXR3_9ZZZZ</name>
<gene>
    <name evidence="2" type="ORF">METZ01_LOCUS428771</name>
</gene>
<sequence length="56" mass="6504">VVYYHPGDIGDAWADGHAGVSRQIYEDCYRLGANIMLYAHSEYSKWLQARKEKDKK</sequence>
<dbReference type="AlphaFoldDB" id="A0A382XXR3"/>
<evidence type="ECO:0000259" key="1">
    <source>
        <dbReference type="Pfam" id="PF13709"/>
    </source>
</evidence>
<feature type="domain" description="DUF4159" evidence="1">
    <location>
        <begin position="1"/>
        <end position="39"/>
    </location>
</feature>
<dbReference type="Gene3D" id="3.40.50.12140">
    <property type="entry name" value="Domain of unknown function DUF4159"/>
    <property type="match status" value="1"/>
</dbReference>
<dbReference type="InterPro" id="IPR025297">
    <property type="entry name" value="DUF4159"/>
</dbReference>
<accession>A0A382XXR3</accession>
<dbReference type="Pfam" id="PF13709">
    <property type="entry name" value="DUF4159"/>
    <property type="match status" value="1"/>
</dbReference>
<feature type="non-terminal residue" evidence="2">
    <location>
        <position position="1"/>
    </location>
</feature>